<evidence type="ECO:0000256" key="9">
    <source>
        <dbReference type="ARBA" id="ARBA00023237"/>
    </source>
</evidence>
<dbReference type="Gene3D" id="2.40.170.20">
    <property type="entry name" value="TonB-dependent receptor, beta-barrel domain"/>
    <property type="match status" value="1"/>
</dbReference>
<keyword evidence="7 11" id="KW-0798">TonB box</keyword>
<evidence type="ECO:0000259" key="13">
    <source>
        <dbReference type="SMART" id="SM00965"/>
    </source>
</evidence>
<evidence type="ECO:0000256" key="11">
    <source>
        <dbReference type="RuleBase" id="RU003357"/>
    </source>
</evidence>
<reference evidence="14 15" key="1">
    <citation type="submission" date="2020-08" db="EMBL/GenBank/DDBJ databases">
        <title>Genomic Encyclopedia of Type Strains, Phase IV (KMG-IV): sequencing the most valuable type-strain genomes for metagenomic binning, comparative biology and taxonomic classification.</title>
        <authorList>
            <person name="Goeker M."/>
        </authorList>
    </citation>
    <scope>NUCLEOTIDE SEQUENCE [LARGE SCALE GENOMIC DNA]</scope>
    <source>
        <strain evidence="14 15">DSM 102983</strain>
    </source>
</reference>
<dbReference type="PROSITE" id="PS52016">
    <property type="entry name" value="TONB_DEPENDENT_REC_3"/>
    <property type="match status" value="1"/>
</dbReference>
<evidence type="ECO:0000256" key="3">
    <source>
        <dbReference type="ARBA" id="ARBA00022452"/>
    </source>
</evidence>
<evidence type="ECO:0000256" key="2">
    <source>
        <dbReference type="ARBA" id="ARBA00022448"/>
    </source>
</evidence>
<accession>A0ABR6KKF9</accession>
<evidence type="ECO:0000313" key="14">
    <source>
        <dbReference type="EMBL" id="MBB4621967.1"/>
    </source>
</evidence>
<dbReference type="RefSeq" id="WP_183670314.1">
    <property type="nucleotide sequence ID" value="NZ_BMPB01000001.1"/>
</dbReference>
<keyword evidence="8 10" id="KW-0472">Membrane</keyword>
<organism evidence="14 15">
    <name type="scientific">Parabacteroides faecis</name>
    <dbReference type="NCBI Taxonomy" id="1217282"/>
    <lineage>
        <taxon>Bacteria</taxon>
        <taxon>Pseudomonadati</taxon>
        <taxon>Bacteroidota</taxon>
        <taxon>Bacteroidia</taxon>
        <taxon>Bacteroidales</taxon>
        <taxon>Tannerellaceae</taxon>
        <taxon>Parabacteroides</taxon>
    </lineage>
</organism>
<evidence type="ECO:0000256" key="6">
    <source>
        <dbReference type="ARBA" id="ARBA00023004"/>
    </source>
</evidence>
<evidence type="ECO:0000256" key="8">
    <source>
        <dbReference type="ARBA" id="ARBA00023136"/>
    </source>
</evidence>
<keyword evidence="4" id="KW-0406">Ion transport</keyword>
<dbReference type="NCBIfam" id="TIGR04056">
    <property type="entry name" value="OMP_RagA_SusC"/>
    <property type="match status" value="1"/>
</dbReference>
<feature type="chain" id="PRO_5045399812" evidence="12">
    <location>
        <begin position="35"/>
        <end position="1174"/>
    </location>
</feature>
<dbReference type="SUPFAM" id="SSF49464">
    <property type="entry name" value="Carboxypeptidase regulatory domain-like"/>
    <property type="match status" value="1"/>
</dbReference>
<dbReference type="Pfam" id="PF07715">
    <property type="entry name" value="Plug"/>
    <property type="match status" value="1"/>
</dbReference>
<dbReference type="InterPro" id="IPR023996">
    <property type="entry name" value="TonB-dep_OMP_SusC/RagA"/>
</dbReference>
<comment type="subcellular location">
    <subcellularLocation>
        <location evidence="1 10">Cell outer membrane</location>
        <topology evidence="1 10">Multi-pass membrane protein</topology>
    </subcellularLocation>
</comment>
<evidence type="ECO:0000256" key="1">
    <source>
        <dbReference type="ARBA" id="ARBA00004571"/>
    </source>
</evidence>
<dbReference type="InterPro" id="IPR012910">
    <property type="entry name" value="Plug_dom"/>
</dbReference>
<evidence type="ECO:0000256" key="5">
    <source>
        <dbReference type="ARBA" id="ARBA00022692"/>
    </source>
</evidence>
<protein>
    <submittedName>
        <fullName evidence="14">TonB-linked SusC/RagA family outer membrane protein</fullName>
    </submittedName>
</protein>
<keyword evidence="5 10" id="KW-0812">Transmembrane</keyword>
<dbReference type="InterPro" id="IPR011662">
    <property type="entry name" value="Secretin/TonB_short_N"/>
</dbReference>
<dbReference type="EMBL" id="JACHOC010000003">
    <property type="protein sequence ID" value="MBB4621967.1"/>
    <property type="molecule type" value="Genomic_DNA"/>
</dbReference>
<dbReference type="SUPFAM" id="SSF56935">
    <property type="entry name" value="Porins"/>
    <property type="match status" value="1"/>
</dbReference>
<gene>
    <name evidence="14" type="ORF">GGQ57_001864</name>
</gene>
<keyword evidence="4" id="KW-0410">Iron transport</keyword>
<name>A0ABR6KKF9_9BACT</name>
<dbReference type="NCBIfam" id="TIGR04057">
    <property type="entry name" value="SusC_RagA_signa"/>
    <property type="match status" value="1"/>
</dbReference>
<evidence type="ECO:0000313" key="15">
    <source>
        <dbReference type="Proteomes" id="UP000533637"/>
    </source>
</evidence>
<evidence type="ECO:0000256" key="10">
    <source>
        <dbReference type="PROSITE-ProRule" id="PRU01360"/>
    </source>
</evidence>
<evidence type="ECO:0000256" key="7">
    <source>
        <dbReference type="ARBA" id="ARBA00023077"/>
    </source>
</evidence>
<dbReference type="Gene3D" id="2.170.130.10">
    <property type="entry name" value="TonB-dependent receptor, plug domain"/>
    <property type="match status" value="1"/>
</dbReference>
<sequence>MKKNEEFSRKPAHFLKSACLALCLVSYGGSVVYAESTYAEQTTLTVRMNNRTVKDVFSYIEKNSEFIFVYHGSNINLNRKVNVDVNNQTVESILKKMFEGTDIEYIINDRQIIVRKNETNRKQVAVAAPQQEKKITVTGNVKDGTGEPLIGVNILVKGTTIGGITDVDGNFSLPEVSPNAVISISYIGYKTQDIPLNGKSALNVTLSEDSETLDEVIVVGYGTQKKANLSGAVDAITSKALENRPITNVGQGLQGTIPNLNITVPSGSANEASKFNIRGKTSINDGDPLILVDNIPTTAGELSRLNTNDIESISVLKDAASAAIYGARAAFGVILVTTKTAKTDKIAIGVNAYYSTRKISRVPKHVTDPYVTMDLKNQAAWPLYNPLYTQEQMNEAKKYSENPSLNPVALNPTDPNKWAYYGHTDWMDEVYNSTAPSYTVNFNISQRGKKVGYYFSGEYYDQDGMFRYGNDLYKRYNMRGKVDYQITDWLNVSNNTSFTYRTYDEPSFGESGWSTKDFFHMVNRTNSLDVPKNPDGTWTSSGGALLGKLQDGGRKVNNSREFQTSFAATIDLMKDVWQLKADATFRRDSEITRKSFLPYTYKTGPERPLETSNVTPSARNESAFYDYNVFNVYTDFHKTFNEKHYLQAMVGFNQEYRKTNSFWVSRDQLISDGYPTPELATGTVKTSETIKEWAVRGTFFRLNYIYNNRYILEFNGRYDGTSKFPKNDRYGFFPSASAAWTVSEESFFTNVKDALNMTSFKLRGSYGSLGNQGVDEYTYLPSMSTYEIGSILDGSRPIGIYMPYIVAPNLTWEKVSTVNGGIDLSFLDNRLTANYDYYVRYTTGMLTTGKTLPNVIGIREPKENAADMKTRGWELSLMWRDQFNLKDSPFNYSVRFVLADSRSFITKFDNYVNITDKNGNVIGRTSKWDKYYVGQEIGEMWGLTTEGFFQSEEELKNHADQSKVGEDDQSYQFYVGDLKFKDINGDGKIDNGAGTLADPGDYKKIGNKSNRLPFSVDLNADWKGFDIRAFFQGIGKKDWYAEGGNHYFWGIYAQPWTNVQEQNLDHWTPENPNAYFPRVKAYIAESTGHELAAVQTKYLQNAAYMRLKNFTFGYTLPKSVTKKAGIERLRFYFSGENLFEVSGLKANLDPEALDDDGKVYPLQRSFSFGFNLNF</sequence>
<dbReference type="InterPro" id="IPR036942">
    <property type="entry name" value="Beta-barrel_TonB_sf"/>
</dbReference>
<keyword evidence="6" id="KW-0408">Iron</keyword>
<dbReference type="Gene3D" id="2.60.40.1120">
    <property type="entry name" value="Carboxypeptidase-like, regulatory domain"/>
    <property type="match status" value="1"/>
</dbReference>
<dbReference type="Pfam" id="PF13715">
    <property type="entry name" value="CarbopepD_reg_2"/>
    <property type="match status" value="1"/>
</dbReference>
<feature type="signal peptide" evidence="12">
    <location>
        <begin position="1"/>
        <end position="34"/>
    </location>
</feature>
<dbReference type="Pfam" id="PF07660">
    <property type="entry name" value="STN"/>
    <property type="match status" value="1"/>
</dbReference>
<keyword evidence="12" id="KW-0732">Signal</keyword>
<dbReference type="InterPro" id="IPR037066">
    <property type="entry name" value="Plug_dom_sf"/>
</dbReference>
<dbReference type="Pfam" id="PF00593">
    <property type="entry name" value="TonB_dep_Rec_b-barrel"/>
    <property type="match status" value="1"/>
</dbReference>
<dbReference type="SMART" id="SM00965">
    <property type="entry name" value="STN"/>
    <property type="match status" value="1"/>
</dbReference>
<evidence type="ECO:0000256" key="12">
    <source>
        <dbReference type="SAM" id="SignalP"/>
    </source>
</evidence>
<dbReference type="InterPro" id="IPR039426">
    <property type="entry name" value="TonB-dep_rcpt-like"/>
</dbReference>
<comment type="caution">
    <text evidence="14">The sequence shown here is derived from an EMBL/GenBank/DDBJ whole genome shotgun (WGS) entry which is preliminary data.</text>
</comment>
<dbReference type="InterPro" id="IPR000531">
    <property type="entry name" value="Beta-barrel_TonB"/>
</dbReference>
<keyword evidence="15" id="KW-1185">Reference proteome</keyword>
<dbReference type="Proteomes" id="UP000533637">
    <property type="component" value="Unassembled WGS sequence"/>
</dbReference>
<keyword evidence="3 10" id="KW-1134">Transmembrane beta strand</keyword>
<proteinExistence type="inferred from homology"/>
<keyword evidence="2 10" id="KW-0813">Transport</keyword>
<comment type="similarity">
    <text evidence="10 11">Belongs to the TonB-dependent receptor family.</text>
</comment>
<evidence type="ECO:0000256" key="4">
    <source>
        <dbReference type="ARBA" id="ARBA00022496"/>
    </source>
</evidence>
<feature type="domain" description="Secretin/TonB short N-terminal" evidence="13">
    <location>
        <begin position="66"/>
        <end position="117"/>
    </location>
</feature>
<dbReference type="InterPro" id="IPR008969">
    <property type="entry name" value="CarboxyPept-like_regulatory"/>
</dbReference>
<dbReference type="InterPro" id="IPR023997">
    <property type="entry name" value="TonB-dep_OMP_SusC/RagA_CS"/>
</dbReference>
<keyword evidence="9 10" id="KW-0998">Cell outer membrane</keyword>